<dbReference type="EMBL" id="PUHZ01000010">
    <property type="protein sequence ID" value="PQO46314.1"/>
    <property type="molecule type" value="Genomic_DNA"/>
</dbReference>
<protein>
    <submittedName>
        <fullName evidence="3">Uncharacterized protein</fullName>
    </submittedName>
</protein>
<dbReference type="OrthoDB" id="291310at2"/>
<dbReference type="AlphaFoldDB" id="A0A2S8GQL3"/>
<feature type="transmembrane region" description="Helical" evidence="2">
    <location>
        <begin position="35"/>
        <end position="55"/>
    </location>
</feature>
<feature type="transmembrane region" description="Helical" evidence="2">
    <location>
        <begin position="104"/>
        <end position="126"/>
    </location>
</feature>
<evidence type="ECO:0000313" key="3">
    <source>
        <dbReference type="EMBL" id="PQO46314.1"/>
    </source>
</evidence>
<proteinExistence type="predicted"/>
<feature type="transmembrane region" description="Helical" evidence="2">
    <location>
        <begin position="238"/>
        <end position="255"/>
    </location>
</feature>
<reference evidence="3 4" key="1">
    <citation type="submission" date="2018-02" db="EMBL/GenBank/DDBJ databases">
        <title>Comparative genomes isolates from brazilian mangrove.</title>
        <authorList>
            <person name="Araujo J.E."/>
            <person name="Taketani R.G."/>
            <person name="Silva M.C.P."/>
            <person name="Loureco M.V."/>
            <person name="Andreote F.D."/>
        </authorList>
    </citation>
    <scope>NUCLEOTIDE SEQUENCE [LARGE SCALE GENOMIC DNA]</scope>
    <source>
        <strain evidence="3 4">Nap-Phe MGV</strain>
    </source>
</reference>
<organism evidence="3 4">
    <name type="scientific">Blastopirellula marina</name>
    <dbReference type="NCBI Taxonomy" id="124"/>
    <lineage>
        <taxon>Bacteria</taxon>
        <taxon>Pseudomonadati</taxon>
        <taxon>Planctomycetota</taxon>
        <taxon>Planctomycetia</taxon>
        <taxon>Pirellulales</taxon>
        <taxon>Pirellulaceae</taxon>
        <taxon>Blastopirellula</taxon>
    </lineage>
</organism>
<keyword evidence="2" id="KW-0812">Transmembrane</keyword>
<keyword evidence="2" id="KW-0472">Membrane</keyword>
<evidence type="ECO:0000256" key="2">
    <source>
        <dbReference type="SAM" id="Phobius"/>
    </source>
</evidence>
<feature type="transmembrane region" description="Helical" evidence="2">
    <location>
        <begin position="209"/>
        <end position="226"/>
    </location>
</feature>
<feature type="transmembrane region" description="Helical" evidence="2">
    <location>
        <begin position="146"/>
        <end position="166"/>
    </location>
</feature>
<feature type="compositionally biased region" description="Basic and acidic residues" evidence="1">
    <location>
        <begin position="1"/>
        <end position="10"/>
    </location>
</feature>
<evidence type="ECO:0000313" key="4">
    <source>
        <dbReference type="Proteomes" id="UP000237819"/>
    </source>
</evidence>
<evidence type="ECO:0000256" key="1">
    <source>
        <dbReference type="SAM" id="MobiDB-lite"/>
    </source>
</evidence>
<feature type="region of interest" description="Disordered" evidence="1">
    <location>
        <begin position="1"/>
        <end position="24"/>
    </location>
</feature>
<gene>
    <name evidence="3" type="ORF">C5Y93_10035</name>
</gene>
<name>A0A2S8GQL3_9BACT</name>
<accession>A0A2S8GQL3</accession>
<feature type="transmembrane region" description="Helical" evidence="2">
    <location>
        <begin position="178"/>
        <end position="203"/>
    </location>
</feature>
<sequence>MKQKSQEMEPPRPSMNASLKDEHPQQEVSVTQLSLLDLFIWITFAAAVCAANQAVRRHFGEFGLIPPVRFTAELIAFPAGLTALMLAVKGQLRHRRQVLSPGMWLLCLEAVSAFFFISTSLIIVTLGNLARGGDLPEPTPFLVGIYILRDLITLLGIAAIAVLLPVRAPWRMIALVPFLYYLPMPFFTLGVAIPSDALIGISMRIMGSRHYILGGGILLLIGLAIWDNATTRNRRDWLHWLGIAIVLQYYVYLLASHLQWV</sequence>
<keyword evidence="2" id="KW-1133">Transmembrane helix</keyword>
<dbReference type="RefSeq" id="WP_105335286.1">
    <property type="nucleotide sequence ID" value="NZ_PUHZ01000010.1"/>
</dbReference>
<dbReference type="Proteomes" id="UP000237819">
    <property type="component" value="Unassembled WGS sequence"/>
</dbReference>
<comment type="caution">
    <text evidence="3">The sequence shown here is derived from an EMBL/GenBank/DDBJ whole genome shotgun (WGS) entry which is preliminary data.</text>
</comment>
<feature type="transmembrane region" description="Helical" evidence="2">
    <location>
        <begin position="75"/>
        <end position="92"/>
    </location>
</feature>